<feature type="compositionally biased region" description="Basic residues" evidence="1">
    <location>
        <begin position="8"/>
        <end position="18"/>
    </location>
</feature>
<evidence type="ECO:0000256" key="1">
    <source>
        <dbReference type="SAM" id="MobiDB-lite"/>
    </source>
</evidence>
<name>A0A5J4ZCI5_9ASTE</name>
<protein>
    <submittedName>
        <fullName evidence="2">Uncharacterized protein</fullName>
    </submittedName>
</protein>
<keyword evidence="3" id="KW-1185">Reference proteome</keyword>
<evidence type="ECO:0000313" key="3">
    <source>
        <dbReference type="Proteomes" id="UP000325577"/>
    </source>
</evidence>
<feature type="compositionally biased region" description="Polar residues" evidence="1">
    <location>
        <begin position="78"/>
        <end position="91"/>
    </location>
</feature>
<dbReference type="EMBL" id="CM018052">
    <property type="protein sequence ID" value="KAA8516140.1"/>
    <property type="molecule type" value="Genomic_DNA"/>
</dbReference>
<feature type="region of interest" description="Disordered" evidence="1">
    <location>
        <begin position="68"/>
        <end position="114"/>
    </location>
</feature>
<accession>A0A5J4ZCI5</accession>
<dbReference type="AlphaFoldDB" id="A0A5J4ZCI5"/>
<proteinExistence type="predicted"/>
<dbReference type="Proteomes" id="UP000325577">
    <property type="component" value="Linkage Group LG9"/>
</dbReference>
<sequence length="163" mass="17786">MSPPLPSVHHHRQHHRSVHGTGMQGRPIVGVFLDSGAKSIDCRPRIGLMSFSEAKSIDAHKQWNELSKPRISLLGSDPTPSASPMPEQSLNRWPPAPPTAVAEKDRNESVVAEEKKGDDVMVSSYWGICPRGKAGRFSEQMVGGITEKEVSCNGKGIVTEIRL</sequence>
<feature type="compositionally biased region" description="Basic and acidic residues" evidence="1">
    <location>
        <begin position="102"/>
        <end position="114"/>
    </location>
</feature>
<organism evidence="2 3">
    <name type="scientific">Nyssa sinensis</name>
    <dbReference type="NCBI Taxonomy" id="561372"/>
    <lineage>
        <taxon>Eukaryota</taxon>
        <taxon>Viridiplantae</taxon>
        <taxon>Streptophyta</taxon>
        <taxon>Embryophyta</taxon>
        <taxon>Tracheophyta</taxon>
        <taxon>Spermatophyta</taxon>
        <taxon>Magnoliopsida</taxon>
        <taxon>eudicotyledons</taxon>
        <taxon>Gunneridae</taxon>
        <taxon>Pentapetalae</taxon>
        <taxon>asterids</taxon>
        <taxon>Cornales</taxon>
        <taxon>Nyssaceae</taxon>
        <taxon>Nyssa</taxon>
    </lineage>
</organism>
<feature type="region of interest" description="Disordered" evidence="1">
    <location>
        <begin position="1"/>
        <end position="25"/>
    </location>
</feature>
<gene>
    <name evidence="2" type="ORF">F0562_019319</name>
</gene>
<evidence type="ECO:0000313" key="2">
    <source>
        <dbReference type="EMBL" id="KAA8516140.1"/>
    </source>
</evidence>
<reference evidence="2 3" key="1">
    <citation type="submission" date="2019-09" db="EMBL/GenBank/DDBJ databases">
        <title>A chromosome-level genome assembly of the Chinese tupelo Nyssa sinensis.</title>
        <authorList>
            <person name="Yang X."/>
            <person name="Kang M."/>
            <person name="Yang Y."/>
            <person name="Xiong H."/>
            <person name="Wang M."/>
            <person name="Zhang Z."/>
            <person name="Wang Z."/>
            <person name="Wu H."/>
            <person name="Ma T."/>
            <person name="Liu J."/>
            <person name="Xi Z."/>
        </authorList>
    </citation>
    <scope>NUCLEOTIDE SEQUENCE [LARGE SCALE GENOMIC DNA]</scope>
    <source>
        <strain evidence="2">J267</strain>
        <tissue evidence="2">Leaf</tissue>
    </source>
</reference>